<keyword evidence="2" id="KW-0238">DNA-binding</keyword>
<dbReference type="InterPro" id="IPR017930">
    <property type="entry name" value="Myb_dom"/>
</dbReference>
<organism evidence="8 9">
    <name type="scientific">Postia placenta MAD-698-R-SB12</name>
    <dbReference type="NCBI Taxonomy" id="670580"/>
    <lineage>
        <taxon>Eukaryota</taxon>
        <taxon>Fungi</taxon>
        <taxon>Dikarya</taxon>
        <taxon>Basidiomycota</taxon>
        <taxon>Agaricomycotina</taxon>
        <taxon>Agaricomycetes</taxon>
        <taxon>Polyporales</taxon>
        <taxon>Adustoporiaceae</taxon>
        <taxon>Rhodonia</taxon>
    </lineage>
</organism>
<dbReference type="GO" id="GO:0000978">
    <property type="term" value="F:RNA polymerase II cis-regulatory region sequence-specific DNA binding"/>
    <property type="evidence" value="ECO:0007669"/>
    <property type="project" value="TreeGrafter"/>
</dbReference>
<feature type="domain" description="HTH myb-type" evidence="7">
    <location>
        <begin position="285"/>
        <end position="339"/>
    </location>
</feature>
<feature type="compositionally biased region" description="Low complexity" evidence="5">
    <location>
        <begin position="453"/>
        <end position="465"/>
    </location>
</feature>
<sequence length="628" mass="70210">MPLEIVQNAVQANKDHQYALKVYTERLEAELENISRLLTAADVSEHEDEIEIDTGGAVVIPASVKALGPVSSSDLLSEGSPFLDDAMKRERYVQPITVHQWKAQELEALADAVRLENYRIYALEAQLRGRHTFNVQGGHPSDHLERNKTGIDWTRVALKVSESSNVQRSPRECEIRWLGDRHPDFNHSTWTQSEIDRVKELVADATEGQVDWVQIAAELGTGRTPVDCMRHAILRRSHSWNFEADNRLSQAVRIYGTDNWSVVARYVSEDATPSQCQNRWSRTLDPDLKRGPWTEDEDNALRRAVDILGNAWSEVAMFVPCRSNEQCRERYQDYLNPTVTRGRWTEEEDNALFKLVQESGKVSWKEISKRLGTKRTDNMCRSRFITLSKRKQTEDAAAADPSSSGALATPEPAQVERFSASPAADSAPTPKPKPRPRPRPRARHKSAQAKGEASSSSTPTAVSASAHDRTESTLAHEAGEIQVEPEPTAIKKPSRGRAPKRRPPADTNEKPPAKRRKKTAPEDVGEAGAAASAGVGVIDVAEVRDTHDNLESDQPTDEHHAEQPVGKAKTTKRTRKVRQAPQKQPRNMQCPLMTLVSLYLGIHRRPLRMVTTSRKNNLPPDGDARNCQ</sequence>
<reference evidence="8 9" key="1">
    <citation type="submission" date="2017-04" db="EMBL/GenBank/DDBJ databases">
        <title>Genome Sequence of the Model Brown-Rot Fungus Postia placenta SB12.</title>
        <authorList>
            <consortium name="DOE Joint Genome Institute"/>
            <person name="Gaskell J."/>
            <person name="Kersten P."/>
            <person name="Larrondo L.F."/>
            <person name="Canessa P."/>
            <person name="Martinez D."/>
            <person name="Hibbett D."/>
            <person name="Schmoll M."/>
            <person name="Kubicek C.P."/>
            <person name="Martinez A.T."/>
            <person name="Yadav J."/>
            <person name="Master E."/>
            <person name="Magnuson J.K."/>
            <person name="James T."/>
            <person name="Yaver D."/>
            <person name="Berka R."/>
            <person name="Labutti K."/>
            <person name="Lipzen A."/>
            <person name="Aerts A."/>
            <person name="Barry K."/>
            <person name="Henrissat B."/>
            <person name="Blanchette R."/>
            <person name="Grigoriev I."/>
            <person name="Cullen D."/>
        </authorList>
    </citation>
    <scope>NUCLEOTIDE SEQUENCE [LARGE SCALE GENOMIC DNA]</scope>
    <source>
        <strain evidence="8 9">MAD-698-R-SB12</strain>
    </source>
</reference>
<dbReference type="OrthoDB" id="2143914at2759"/>
<evidence type="ECO:0000256" key="3">
    <source>
        <dbReference type="ARBA" id="ARBA00023163"/>
    </source>
</evidence>
<dbReference type="SUPFAM" id="SSF46689">
    <property type="entry name" value="Homeodomain-like"/>
    <property type="match status" value="3"/>
</dbReference>
<dbReference type="PANTHER" id="PTHR46621">
    <property type="entry name" value="SNRNA-ACTIVATING PROTEIN COMPLEX SUBUNIT 4"/>
    <property type="match status" value="1"/>
</dbReference>
<proteinExistence type="predicted"/>
<dbReference type="Proteomes" id="UP000194127">
    <property type="component" value="Unassembled WGS sequence"/>
</dbReference>
<feature type="compositionally biased region" description="Low complexity" evidence="5">
    <location>
        <begin position="419"/>
        <end position="428"/>
    </location>
</feature>
<dbReference type="CDD" id="cd00167">
    <property type="entry name" value="SANT"/>
    <property type="match status" value="4"/>
</dbReference>
<dbReference type="GO" id="GO:0042795">
    <property type="term" value="P:snRNA transcription by RNA polymerase II"/>
    <property type="evidence" value="ECO:0007669"/>
    <property type="project" value="TreeGrafter"/>
</dbReference>
<feature type="domain" description="Myb-like" evidence="6">
    <location>
        <begin position="182"/>
        <end position="228"/>
    </location>
</feature>
<evidence type="ECO:0000256" key="4">
    <source>
        <dbReference type="ARBA" id="ARBA00023242"/>
    </source>
</evidence>
<evidence type="ECO:0000256" key="1">
    <source>
        <dbReference type="ARBA" id="ARBA00023015"/>
    </source>
</evidence>
<feature type="region of interest" description="Disordered" evidence="5">
    <location>
        <begin position="390"/>
        <end position="586"/>
    </location>
</feature>
<dbReference type="GO" id="GO:0042796">
    <property type="term" value="P:snRNA transcription by RNA polymerase III"/>
    <property type="evidence" value="ECO:0007669"/>
    <property type="project" value="TreeGrafter"/>
</dbReference>
<dbReference type="AlphaFoldDB" id="A0A1X6MVW2"/>
<evidence type="ECO:0000313" key="9">
    <source>
        <dbReference type="Proteomes" id="UP000194127"/>
    </source>
</evidence>
<evidence type="ECO:0000259" key="7">
    <source>
        <dbReference type="PROSITE" id="PS51294"/>
    </source>
</evidence>
<feature type="compositionally biased region" description="Basic and acidic residues" evidence="5">
    <location>
        <begin position="541"/>
        <end position="562"/>
    </location>
</feature>
<keyword evidence="3" id="KW-0804">Transcription</keyword>
<evidence type="ECO:0000256" key="5">
    <source>
        <dbReference type="SAM" id="MobiDB-lite"/>
    </source>
</evidence>
<dbReference type="GeneID" id="36324314"/>
<feature type="domain" description="Myb-like" evidence="6">
    <location>
        <begin position="336"/>
        <end position="388"/>
    </location>
</feature>
<feature type="compositionally biased region" description="Basic residues" evidence="5">
    <location>
        <begin position="569"/>
        <end position="578"/>
    </location>
</feature>
<keyword evidence="9" id="KW-1185">Reference proteome</keyword>
<feature type="compositionally biased region" description="Basic and acidic residues" evidence="5">
    <location>
        <begin position="503"/>
        <end position="512"/>
    </location>
</feature>
<dbReference type="PANTHER" id="PTHR46621:SF1">
    <property type="entry name" value="SNRNA-ACTIVATING PROTEIN COMPLEX SUBUNIT 4"/>
    <property type="match status" value="1"/>
</dbReference>
<dbReference type="Pfam" id="PF00249">
    <property type="entry name" value="Myb_DNA-binding"/>
    <property type="match status" value="3"/>
</dbReference>
<dbReference type="STRING" id="670580.A0A1X6MVW2"/>
<feature type="domain" description="Myb-like" evidence="6">
    <location>
        <begin position="285"/>
        <end position="335"/>
    </location>
</feature>
<dbReference type="GO" id="GO:0019185">
    <property type="term" value="C:snRNA-activating protein complex"/>
    <property type="evidence" value="ECO:0007669"/>
    <property type="project" value="TreeGrafter"/>
</dbReference>
<dbReference type="InterPro" id="IPR009057">
    <property type="entry name" value="Homeodomain-like_sf"/>
</dbReference>
<protein>
    <submittedName>
        <fullName evidence="8">Uncharacterized protein</fullName>
    </submittedName>
</protein>
<feature type="domain" description="Myb-like" evidence="6">
    <location>
        <begin position="239"/>
        <end position="284"/>
    </location>
</feature>
<feature type="domain" description="HTH myb-type" evidence="7">
    <location>
        <begin position="341"/>
        <end position="392"/>
    </location>
</feature>
<feature type="compositionally biased region" description="Basic residues" evidence="5">
    <location>
        <begin position="492"/>
        <end position="502"/>
    </location>
</feature>
<dbReference type="GO" id="GO:0001006">
    <property type="term" value="F:RNA polymerase III type 3 promoter sequence-specific DNA binding"/>
    <property type="evidence" value="ECO:0007669"/>
    <property type="project" value="TreeGrafter"/>
</dbReference>
<dbReference type="InterPro" id="IPR001005">
    <property type="entry name" value="SANT/Myb"/>
</dbReference>
<evidence type="ECO:0000259" key="6">
    <source>
        <dbReference type="PROSITE" id="PS50090"/>
    </source>
</evidence>
<feature type="compositionally biased region" description="Basic residues" evidence="5">
    <location>
        <begin position="432"/>
        <end position="447"/>
    </location>
</feature>
<dbReference type="EMBL" id="KZ110600">
    <property type="protein sequence ID" value="OSX60343.1"/>
    <property type="molecule type" value="Genomic_DNA"/>
</dbReference>
<accession>A0A1X6MVW2</accession>
<evidence type="ECO:0000256" key="2">
    <source>
        <dbReference type="ARBA" id="ARBA00023125"/>
    </source>
</evidence>
<dbReference type="InterPro" id="IPR051575">
    <property type="entry name" value="Myb-like_DNA-bd"/>
</dbReference>
<dbReference type="PROSITE" id="PS51294">
    <property type="entry name" value="HTH_MYB"/>
    <property type="match status" value="2"/>
</dbReference>
<keyword evidence="1" id="KW-0805">Transcription regulation</keyword>
<keyword evidence="4" id="KW-0539">Nucleus</keyword>
<dbReference type="RefSeq" id="XP_024337137.1">
    <property type="nucleotide sequence ID" value="XM_024479364.1"/>
</dbReference>
<feature type="compositionally biased region" description="Low complexity" evidence="5">
    <location>
        <begin position="396"/>
        <end position="408"/>
    </location>
</feature>
<dbReference type="PROSITE" id="PS50090">
    <property type="entry name" value="MYB_LIKE"/>
    <property type="match status" value="4"/>
</dbReference>
<dbReference type="SMART" id="SM00717">
    <property type="entry name" value="SANT"/>
    <property type="match status" value="5"/>
</dbReference>
<name>A0A1X6MVW2_9APHY</name>
<dbReference type="Gene3D" id="1.10.10.60">
    <property type="entry name" value="Homeodomain-like"/>
    <property type="match status" value="4"/>
</dbReference>
<feature type="compositionally biased region" description="Low complexity" evidence="5">
    <location>
        <begin position="526"/>
        <end position="540"/>
    </location>
</feature>
<gene>
    <name evidence="8" type="ORF">POSPLADRAFT_1047802</name>
</gene>
<evidence type="ECO:0000313" key="8">
    <source>
        <dbReference type="EMBL" id="OSX60343.1"/>
    </source>
</evidence>